<dbReference type="Pfam" id="PF13328">
    <property type="entry name" value="HD_4"/>
    <property type="match status" value="1"/>
</dbReference>
<evidence type="ECO:0000256" key="1">
    <source>
        <dbReference type="SAM" id="MobiDB-lite"/>
    </source>
</evidence>
<dbReference type="PANTHER" id="PTHR43061">
    <property type="entry name" value="GTP DIPHOSPHOKINASE RSH1, CHLOROPLASTIC-RELATED"/>
    <property type="match status" value="1"/>
</dbReference>
<sequence>MAYKEQSSDTGTPDGSLSPIPQSAPGSGESGMPLTGYESPELPELPADIDRAYGEICDAMFGENGYLSHRNEEVSAEDRRMVDSAFRLAIYGHQLHTRGTGEPYIWHLLRIVGELVKMKVPARRVARMFLHDVVEDTAKPLKTAAGDTPYPFPVTREDIGREVGEDVLRGVDALTEKRKTQKMPTGESIDVKDIVETKYQIIRSGIGDPTLIIDKAEDRLDNIRTIAGKPPADQVNIAIDTFETYVPLARIVGLHDKAAWLEDACFAIIDAASHRDGFTESLTQLREKMSRRIGQEGPAILHREISEILTNTPVGFNVARVDIPGIFEMARAMDNRRVVEEGDFYLNVTVVLDDTAAWDRDQDGLMVRMNMVPLVLAAGSRYLNVPEDRYIGIADALRRIDHSRKTPEGVFRLIGVFGQTRVPLRIRVVGRTDYELERTPLSYLDAEGLIGADEVSGTVQLENRREMARKKHDRLRQQFTDMTALGMTHEEIVRQFVLTIPDSIVVINRRTLEPGQSERVRVAIPRGATVLDCALRNLPDRWWRITGVVLNGQHLPVSPESLSTELMPGDEVEFPDDSIESAITVAPFWLDTIRVDAQESENRVSAELTRRLQVENNPDLSEATRQRGIGKLEERFLKRQKERGMEPVPLMVNINKVEYMYRGALSEIAGRELTGEEAFEDLKCMTGSSAFPPVHANLLTQVVDALIDYQRSLVSITIPAKDETGVAATTSTIFAQAGINIEKIPVEPYPGTYNSVQISFVFEPGYVGHYLESVRPRLETIFRTDLTPHPWLPLVT</sequence>
<organism evidence="3 4">
    <name type="scientific">Candidatus Gottesmanbacteria bacterium RBG_16_52_11</name>
    <dbReference type="NCBI Taxonomy" id="1798374"/>
    <lineage>
        <taxon>Bacteria</taxon>
        <taxon>Candidatus Gottesmaniibacteriota</taxon>
    </lineage>
</organism>
<accession>A0A1F5YRQ7</accession>
<dbReference type="Proteomes" id="UP000178448">
    <property type="component" value="Unassembled WGS sequence"/>
</dbReference>
<protein>
    <recommendedName>
        <fullName evidence="2">ACT domain-containing protein</fullName>
    </recommendedName>
</protein>
<feature type="domain" description="ACT" evidence="2">
    <location>
        <begin position="715"/>
        <end position="791"/>
    </location>
</feature>
<proteinExistence type="predicted"/>
<name>A0A1F5YRQ7_9BACT</name>
<evidence type="ECO:0000313" key="3">
    <source>
        <dbReference type="EMBL" id="OGG02562.1"/>
    </source>
</evidence>
<dbReference type="PANTHER" id="PTHR43061:SF1">
    <property type="entry name" value="GTP DIPHOSPHOKINASE RSH1, CHLOROPLASTIC-RELATED"/>
    <property type="match status" value="1"/>
</dbReference>
<evidence type="ECO:0000259" key="2">
    <source>
        <dbReference type="PROSITE" id="PS51671"/>
    </source>
</evidence>
<dbReference type="PROSITE" id="PS51671">
    <property type="entry name" value="ACT"/>
    <property type="match status" value="1"/>
</dbReference>
<dbReference type="SUPFAM" id="SSF109604">
    <property type="entry name" value="HD-domain/PDEase-like"/>
    <property type="match status" value="1"/>
</dbReference>
<feature type="region of interest" description="Disordered" evidence="1">
    <location>
        <begin position="1"/>
        <end position="44"/>
    </location>
</feature>
<evidence type="ECO:0000313" key="4">
    <source>
        <dbReference type="Proteomes" id="UP000178448"/>
    </source>
</evidence>
<dbReference type="Gene3D" id="1.10.3210.10">
    <property type="entry name" value="Hypothetical protein af1432"/>
    <property type="match status" value="1"/>
</dbReference>
<gene>
    <name evidence="3" type="ORF">A2Z33_02105</name>
</gene>
<reference evidence="3 4" key="1">
    <citation type="journal article" date="2016" name="Nat. Commun.">
        <title>Thousands of microbial genomes shed light on interconnected biogeochemical processes in an aquifer system.</title>
        <authorList>
            <person name="Anantharaman K."/>
            <person name="Brown C.T."/>
            <person name="Hug L.A."/>
            <person name="Sharon I."/>
            <person name="Castelle C.J."/>
            <person name="Probst A.J."/>
            <person name="Thomas B.C."/>
            <person name="Singh A."/>
            <person name="Wilkins M.J."/>
            <person name="Karaoz U."/>
            <person name="Brodie E.L."/>
            <person name="Williams K.H."/>
            <person name="Hubbard S.S."/>
            <person name="Banfield J.F."/>
        </authorList>
    </citation>
    <scope>NUCLEOTIDE SEQUENCE [LARGE SCALE GENOMIC DNA]</scope>
</reference>
<dbReference type="EMBL" id="MFJD01000007">
    <property type="protein sequence ID" value="OGG02562.1"/>
    <property type="molecule type" value="Genomic_DNA"/>
</dbReference>
<feature type="compositionally biased region" description="Polar residues" evidence="1">
    <location>
        <begin position="8"/>
        <end position="25"/>
    </location>
</feature>
<dbReference type="InterPro" id="IPR002912">
    <property type="entry name" value="ACT_dom"/>
</dbReference>
<dbReference type="CDD" id="cd02116">
    <property type="entry name" value="ACT"/>
    <property type="match status" value="1"/>
</dbReference>
<dbReference type="AlphaFoldDB" id="A0A1F5YRQ7"/>
<comment type="caution">
    <text evidence="3">The sequence shown here is derived from an EMBL/GenBank/DDBJ whole genome shotgun (WGS) entry which is preliminary data.</text>
</comment>
<dbReference type="STRING" id="1798374.A2Z33_02105"/>